<keyword evidence="2" id="KW-1185">Reference proteome</keyword>
<name>A0AAU9TA16_THLAR</name>
<sequence length="115" mass="12884">MATWRWLEDINFEHIFSILTALSDLFIMALADEATLCFSCLEFTKQKKALARSLYSSINRIYSRIFFDIILRVLPSSSTSSCFTNVCGPLNIPGFPHPTFGSINVMPHISGDGTD</sequence>
<dbReference type="Proteomes" id="UP000836841">
    <property type="component" value="Chromosome 7"/>
</dbReference>
<gene>
    <name evidence="1" type="ORF">TAV2_LOCUS24614</name>
</gene>
<accession>A0AAU9TA16</accession>
<dbReference type="EMBL" id="OU466863">
    <property type="protein sequence ID" value="CAH2079565.1"/>
    <property type="molecule type" value="Genomic_DNA"/>
</dbReference>
<proteinExistence type="predicted"/>
<organism evidence="1 2">
    <name type="scientific">Thlaspi arvense</name>
    <name type="common">Field penny-cress</name>
    <dbReference type="NCBI Taxonomy" id="13288"/>
    <lineage>
        <taxon>Eukaryota</taxon>
        <taxon>Viridiplantae</taxon>
        <taxon>Streptophyta</taxon>
        <taxon>Embryophyta</taxon>
        <taxon>Tracheophyta</taxon>
        <taxon>Spermatophyta</taxon>
        <taxon>Magnoliopsida</taxon>
        <taxon>eudicotyledons</taxon>
        <taxon>Gunneridae</taxon>
        <taxon>Pentapetalae</taxon>
        <taxon>rosids</taxon>
        <taxon>malvids</taxon>
        <taxon>Brassicales</taxon>
        <taxon>Brassicaceae</taxon>
        <taxon>Thlaspideae</taxon>
        <taxon>Thlaspi</taxon>
    </lineage>
</organism>
<protein>
    <submittedName>
        <fullName evidence="1">Uncharacterized protein</fullName>
    </submittedName>
</protein>
<evidence type="ECO:0000313" key="2">
    <source>
        <dbReference type="Proteomes" id="UP000836841"/>
    </source>
</evidence>
<reference evidence="1 2" key="1">
    <citation type="submission" date="2022-03" db="EMBL/GenBank/DDBJ databases">
        <authorList>
            <person name="Nunn A."/>
            <person name="Chopra R."/>
            <person name="Nunn A."/>
            <person name="Contreras Garrido A."/>
        </authorList>
    </citation>
    <scope>NUCLEOTIDE SEQUENCE [LARGE SCALE GENOMIC DNA]</scope>
</reference>
<evidence type="ECO:0000313" key="1">
    <source>
        <dbReference type="EMBL" id="CAH2079565.1"/>
    </source>
</evidence>
<feature type="non-terminal residue" evidence="1">
    <location>
        <position position="115"/>
    </location>
</feature>
<dbReference type="AlphaFoldDB" id="A0AAU9TA16"/>